<dbReference type="InterPro" id="IPR014710">
    <property type="entry name" value="RmlC-like_jellyroll"/>
</dbReference>
<dbReference type="InterPro" id="IPR018490">
    <property type="entry name" value="cNMP-bd_dom_sf"/>
</dbReference>
<dbReference type="InterPro" id="IPR036390">
    <property type="entry name" value="WH_DNA-bd_sf"/>
</dbReference>
<dbReference type="SMART" id="SM00100">
    <property type="entry name" value="cNMP"/>
    <property type="match status" value="1"/>
</dbReference>
<feature type="domain" description="HTH crp-type" evidence="4">
    <location>
        <begin position="167"/>
        <end position="240"/>
    </location>
</feature>
<proteinExistence type="predicted"/>
<evidence type="ECO:0000256" key="1">
    <source>
        <dbReference type="ARBA" id="ARBA00023015"/>
    </source>
</evidence>
<dbReference type="PRINTS" id="PR00034">
    <property type="entry name" value="HTHCRP"/>
</dbReference>
<comment type="caution">
    <text evidence="5">The sequence shown here is derived from an EMBL/GenBank/DDBJ whole genome shotgun (WGS) entry which is preliminary data.</text>
</comment>
<dbReference type="GO" id="GO:0005829">
    <property type="term" value="C:cytosol"/>
    <property type="evidence" value="ECO:0007669"/>
    <property type="project" value="TreeGrafter"/>
</dbReference>
<keyword evidence="6" id="KW-1185">Reference proteome</keyword>
<dbReference type="GO" id="GO:0003700">
    <property type="term" value="F:DNA-binding transcription factor activity"/>
    <property type="evidence" value="ECO:0007669"/>
    <property type="project" value="TreeGrafter"/>
</dbReference>
<dbReference type="NCBIfam" id="NF008365">
    <property type="entry name" value="PRK11161.1"/>
    <property type="match status" value="1"/>
</dbReference>
<dbReference type="CDD" id="cd00092">
    <property type="entry name" value="HTH_CRP"/>
    <property type="match status" value="1"/>
</dbReference>
<dbReference type="FunFam" id="1.10.10.10:FF:000028">
    <property type="entry name" value="Fumarate/nitrate reduction transcriptional regulator Fnr"/>
    <property type="match status" value="1"/>
</dbReference>
<dbReference type="InterPro" id="IPR000595">
    <property type="entry name" value="cNMP-bd_dom"/>
</dbReference>
<reference evidence="5 6" key="1">
    <citation type="submission" date="2019-11" db="EMBL/GenBank/DDBJ databases">
        <title>Type strains purchased from KCTC, JCM and DSMZ.</title>
        <authorList>
            <person name="Lu H."/>
        </authorList>
    </citation>
    <scope>NUCLEOTIDE SEQUENCE [LARGE SCALE GENOMIC DNA]</scope>
    <source>
        <strain evidence="5 6">KCTC 22382</strain>
    </source>
</reference>
<evidence type="ECO:0000256" key="2">
    <source>
        <dbReference type="ARBA" id="ARBA00023125"/>
    </source>
</evidence>
<dbReference type="CDD" id="cd00038">
    <property type="entry name" value="CAP_ED"/>
    <property type="match status" value="1"/>
</dbReference>
<keyword evidence="3" id="KW-0804">Transcription</keyword>
<dbReference type="RefSeq" id="WP_155461693.1">
    <property type="nucleotide sequence ID" value="NZ_WNKY01000001.1"/>
</dbReference>
<sequence>MHTTIAIQPVTENTAPVSTAVNCARCGMQKFCLPTNLKPEDVQRLDRIIMRRRRIERGTNLYRMNDAFSRIYAIRFGHFKTYQVNPRGEQQINGFQMPGELLGLDAIGAERHQCGAVALEDSEVCEIPFDKLEGLLGDIPELLRHFHRLIGQEITREQNAMLLLATMRAEQRVAIFLTNLGARLAARGYAEHRFQLRMMREEVGNYLGLTVESVSRLISRFRHSGLLRVANREVEILDPVRMREIAAGVRLDA</sequence>
<evidence type="ECO:0000313" key="5">
    <source>
        <dbReference type="EMBL" id="MTV36356.1"/>
    </source>
</evidence>
<evidence type="ECO:0000313" key="6">
    <source>
        <dbReference type="Proteomes" id="UP000475582"/>
    </source>
</evidence>
<evidence type="ECO:0000256" key="3">
    <source>
        <dbReference type="ARBA" id="ARBA00023163"/>
    </source>
</evidence>
<dbReference type="Gene3D" id="1.10.10.10">
    <property type="entry name" value="Winged helix-like DNA-binding domain superfamily/Winged helix DNA-binding domain"/>
    <property type="match status" value="1"/>
</dbReference>
<protein>
    <submittedName>
        <fullName evidence="5">Fumarate/nitrate reduction transcriptional regulator Fnr</fullName>
    </submittedName>
</protein>
<keyword evidence="1" id="KW-0805">Transcription regulation</keyword>
<dbReference type="Gene3D" id="2.60.120.10">
    <property type="entry name" value="Jelly Rolls"/>
    <property type="match status" value="1"/>
</dbReference>
<dbReference type="GO" id="GO:0003677">
    <property type="term" value="F:DNA binding"/>
    <property type="evidence" value="ECO:0007669"/>
    <property type="project" value="UniProtKB-KW"/>
</dbReference>
<dbReference type="InterPro" id="IPR050397">
    <property type="entry name" value="Env_Response_Regulators"/>
</dbReference>
<dbReference type="AlphaFoldDB" id="A0A6L6PB97"/>
<organism evidence="5 6">
    <name type="scientific">Duganella radicis</name>
    <dbReference type="NCBI Taxonomy" id="551988"/>
    <lineage>
        <taxon>Bacteria</taxon>
        <taxon>Pseudomonadati</taxon>
        <taxon>Pseudomonadota</taxon>
        <taxon>Betaproteobacteria</taxon>
        <taxon>Burkholderiales</taxon>
        <taxon>Oxalobacteraceae</taxon>
        <taxon>Telluria group</taxon>
        <taxon>Duganella</taxon>
    </lineage>
</organism>
<dbReference type="PANTHER" id="PTHR24567">
    <property type="entry name" value="CRP FAMILY TRANSCRIPTIONAL REGULATORY PROTEIN"/>
    <property type="match status" value="1"/>
</dbReference>
<dbReference type="SUPFAM" id="SSF46785">
    <property type="entry name" value="Winged helix' DNA-binding domain"/>
    <property type="match status" value="1"/>
</dbReference>
<dbReference type="InterPro" id="IPR012318">
    <property type="entry name" value="HTH_CRP"/>
</dbReference>
<dbReference type="Pfam" id="PF13545">
    <property type="entry name" value="HTH_Crp_2"/>
    <property type="match status" value="1"/>
</dbReference>
<dbReference type="EMBL" id="WNKY01000001">
    <property type="protein sequence ID" value="MTV36356.1"/>
    <property type="molecule type" value="Genomic_DNA"/>
</dbReference>
<dbReference type="Pfam" id="PF00027">
    <property type="entry name" value="cNMP_binding"/>
    <property type="match status" value="1"/>
</dbReference>
<accession>A0A6L6PB97</accession>
<dbReference type="PANTHER" id="PTHR24567:SF75">
    <property type="entry name" value="FUMARATE AND NITRATE REDUCTION REGULATORY PROTEIN"/>
    <property type="match status" value="1"/>
</dbReference>
<dbReference type="SUPFAM" id="SSF51206">
    <property type="entry name" value="cAMP-binding domain-like"/>
    <property type="match status" value="1"/>
</dbReference>
<dbReference type="InterPro" id="IPR036388">
    <property type="entry name" value="WH-like_DNA-bd_sf"/>
</dbReference>
<dbReference type="OrthoDB" id="7643467at2"/>
<gene>
    <name evidence="5" type="primary">fnr</name>
    <name evidence="5" type="ORF">GM676_02010</name>
</gene>
<dbReference type="PROSITE" id="PS51063">
    <property type="entry name" value="HTH_CRP_2"/>
    <property type="match status" value="1"/>
</dbReference>
<keyword evidence="2" id="KW-0238">DNA-binding</keyword>
<dbReference type="SMART" id="SM00419">
    <property type="entry name" value="HTH_CRP"/>
    <property type="match status" value="1"/>
</dbReference>
<name>A0A6L6PB97_9BURK</name>
<dbReference type="Proteomes" id="UP000475582">
    <property type="component" value="Unassembled WGS sequence"/>
</dbReference>
<evidence type="ECO:0000259" key="4">
    <source>
        <dbReference type="PROSITE" id="PS51063"/>
    </source>
</evidence>